<proteinExistence type="predicted"/>
<dbReference type="EMBL" id="JBHSMX010000012">
    <property type="protein sequence ID" value="MFC5521079.1"/>
    <property type="molecule type" value="Genomic_DNA"/>
</dbReference>
<sequence>MATAFVLAATGHAQAQNATPAPAPTVQPHGYMVISYDIKDQAMFQKYMDAAGSLAANYNGKVTIFNMKVKGAEGKPRSVFGMVEFPNLADAQRFYNSPEYTAARKFRIAATKGTSTVILTEGLPQ</sequence>
<organism evidence="2 3">
    <name type="scientific">Polaromonas jejuensis</name>
    <dbReference type="NCBI Taxonomy" id="457502"/>
    <lineage>
        <taxon>Bacteria</taxon>
        <taxon>Pseudomonadati</taxon>
        <taxon>Pseudomonadota</taxon>
        <taxon>Betaproteobacteria</taxon>
        <taxon>Burkholderiales</taxon>
        <taxon>Comamonadaceae</taxon>
        <taxon>Polaromonas</taxon>
    </lineage>
</organism>
<reference evidence="3" key="1">
    <citation type="journal article" date="2019" name="Int. J. Syst. Evol. Microbiol.">
        <title>The Global Catalogue of Microorganisms (GCM) 10K type strain sequencing project: providing services to taxonomists for standard genome sequencing and annotation.</title>
        <authorList>
            <consortium name="The Broad Institute Genomics Platform"/>
            <consortium name="The Broad Institute Genome Sequencing Center for Infectious Disease"/>
            <person name="Wu L."/>
            <person name="Ma J."/>
        </authorList>
    </citation>
    <scope>NUCLEOTIDE SEQUENCE [LARGE SCALE GENOMIC DNA]</scope>
    <source>
        <strain evidence="3">CGMCC 4.7277</strain>
    </source>
</reference>
<protein>
    <submittedName>
        <fullName evidence="2">DUF1330 domain-containing protein</fullName>
    </submittedName>
</protein>
<name>A0ABW0QEE4_9BURK</name>
<dbReference type="Pfam" id="PF07045">
    <property type="entry name" value="DUF1330"/>
    <property type="match status" value="1"/>
</dbReference>
<dbReference type="RefSeq" id="WP_218017527.1">
    <property type="nucleotide sequence ID" value="NZ_JBHSMX010000012.1"/>
</dbReference>
<gene>
    <name evidence="2" type="ORF">ACFPP7_09145</name>
</gene>
<accession>A0ABW0QEE4</accession>
<evidence type="ECO:0000313" key="3">
    <source>
        <dbReference type="Proteomes" id="UP001596084"/>
    </source>
</evidence>
<dbReference type="PANTHER" id="PTHR41521:SF4">
    <property type="entry name" value="BLR0684 PROTEIN"/>
    <property type="match status" value="1"/>
</dbReference>
<keyword evidence="3" id="KW-1185">Reference proteome</keyword>
<dbReference type="InterPro" id="IPR010753">
    <property type="entry name" value="DUF1330"/>
</dbReference>
<dbReference type="PANTHER" id="PTHR41521">
    <property type="match status" value="1"/>
</dbReference>
<dbReference type="Proteomes" id="UP001596084">
    <property type="component" value="Unassembled WGS sequence"/>
</dbReference>
<evidence type="ECO:0000259" key="1">
    <source>
        <dbReference type="Pfam" id="PF07045"/>
    </source>
</evidence>
<comment type="caution">
    <text evidence="2">The sequence shown here is derived from an EMBL/GenBank/DDBJ whole genome shotgun (WGS) entry which is preliminary data.</text>
</comment>
<evidence type="ECO:0000313" key="2">
    <source>
        <dbReference type="EMBL" id="MFC5521079.1"/>
    </source>
</evidence>
<feature type="domain" description="DUF1330" evidence="1">
    <location>
        <begin position="30"/>
        <end position="118"/>
    </location>
</feature>